<evidence type="ECO:0000259" key="10">
    <source>
        <dbReference type="PROSITE" id="PS51192"/>
    </source>
</evidence>
<dbReference type="Proteomes" id="UP001199135">
    <property type="component" value="Unassembled WGS sequence"/>
</dbReference>
<dbReference type="GO" id="GO:0003724">
    <property type="term" value="F:RNA helicase activity"/>
    <property type="evidence" value="ECO:0007669"/>
    <property type="project" value="UniProtKB-EC"/>
</dbReference>
<comment type="subunit">
    <text evidence="7">Component of the RNA degradosome, which is a multiprotein complex involved in RNA processing and mRNA degradation.</text>
</comment>
<reference evidence="13 14" key="1">
    <citation type="submission" date="2019-08" db="EMBL/GenBank/DDBJ databases">
        <title>Genome sequencing of Psyttalia spp.-associated microbial isolates reveals a potentially novel species in the Serratia genus.</title>
        <authorList>
            <person name="Tannieres-Laurent M."/>
            <person name="Sparks M.E."/>
            <person name="Blackburn M.B."/>
            <person name="Gundersen-Rindal D.E."/>
            <person name="Bon M.-C."/>
        </authorList>
    </citation>
    <scope>NUCLEOTIDE SEQUENCE [LARGE SCALE GENOMIC DNA]</scope>
    <source>
        <strain evidence="14">Pon4B</strain>
    </source>
</reference>
<dbReference type="InterPro" id="IPR050079">
    <property type="entry name" value="DEAD_box_RNA_helicase"/>
</dbReference>
<dbReference type="EC" id="3.6.4.13" evidence="7"/>
<comment type="catalytic activity">
    <reaction evidence="7">
        <text>ATP + H2O = ADP + phosphate + H(+)</text>
        <dbReference type="Rhea" id="RHEA:13065"/>
        <dbReference type="ChEBI" id="CHEBI:15377"/>
        <dbReference type="ChEBI" id="CHEBI:15378"/>
        <dbReference type="ChEBI" id="CHEBI:30616"/>
        <dbReference type="ChEBI" id="CHEBI:43474"/>
        <dbReference type="ChEBI" id="CHEBI:456216"/>
        <dbReference type="EC" id="3.6.4.13"/>
    </reaction>
</comment>
<feature type="short sequence motif" description="Q motif" evidence="8">
    <location>
        <begin position="9"/>
        <end position="37"/>
    </location>
</feature>
<evidence type="ECO:0000256" key="4">
    <source>
        <dbReference type="ARBA" id="ARBA00022806"/>
    </source>
</evidence>
<feature type="region of interest" description="Disordered" evidence="9">
    <location>
        <begin position="392"/>
        <end position="428"/>
    </location>
</feature>
<protein>
    <recommendedName>
        <fullName evidence="7">ATP-dependent RNA helicase RhlB</fullName>
        <ecNumber evidence="7">3.6.4.13</ecNumber>
    </recommendedName>
</protein>
<dbReference type="PROSITE" id="PS51195">
    <property type="entry name" value="Q_MOTIF"/>
    <property type="match status" value="1"/>
</dbReference>
<dbReference type="SMART" id="SM00490">
    <property type="entry name" value="HELICc"/>
    <property type="match status" value="1"/>
</dbReference>
<dbReference type="InterPro" id="IPR014014">
    <property type="entry name" value="RNA_helicase_DEAD_Q_motif"/>
</dbReference>
<evidence type="ECO:0000256" key="2">
    <source>
        <dbReference type="ARBA" id="ARBA00022741"/>
    </source>
</evidence>
<dbReference type="InterPro" id="IPR001650">
    <property type="entry name" value="Helicase_C-like"/>
</dbReference>
<dbReference type="InterPro" id="IPR044742">
    <property type="entry name" value="DEAD/DEAH_RhlB"/>
</dbReference>
<feature type="compositionally biased region" description="Low complexity" evidence="9">
    <location>
        <begin position="408"/>
        <end position="421"/>
    </location>
</feature>
<evidence type="ECO:0000259" key="12">
    <source>
        <dbReference type="PROSITE" id="PS51195"/>
    </source>
</evidence>
<dbReference type="InterPro" id="IPR014001">
    <property type="entry name" value="Helicase_ATP-bd"/>
</dbReference>
<dbReference type="HAMAP" id="MF_00661">
    <property type="entry name" value="DEAD_helicase_RhlB"/>
    <property type="match status" value="1"/>
</dbReference>
<comment type="caution">
    <text evidence="13">The sequence shown here is derived from an EMBL/GenBank/DDBJ whole genome shotgun (WGS) entry which is preliminary data.</text>
</comment>
<keyword evidence="5 7" id="KW-0067">ATP-binding</keyword>
<evidence type="ECO:0000256" key="3">
    <source>
        <dbReference type="ARBA" id="ARBA00022801"/>
    </source>
</evidence>
<keyword evidence="14" id="KW-1185">Reference proteome</keyword>
<dbReference type="SMART" id="SM00487">
    <property type="entry name" value="DEXDc"/>
    <property type="match status" value="1"/>
</dbReference>
<evidence type="ECO:0000313" key="13">
    <source>
        <dbReference type="EMBL" id="MCC7657293.1"/>
    </source>
</evidence>
<comment type="similarity">
    <text evidence="7">Belongs to the DEAD box helicase family. RhlB subfamily.</text>
</comment>
<evidence type="ECO:0000313" key="14">
    <source>
        <dbReference type="Proteomes" id="UP001199135"/>
    </source>
</evidence>
<dbReference type="CDD" id="cd18787">
    <property type="entry name" value="SF2_C_DEAD"/>
    <property type="match status" value="1"/>
</dbReference>
<keyword evidence="6 7" id="KW-0694">RNA-binding</keyword>
<keyword evidence="1 7" id="KW-0963">Cytoplasm</keyword>
<dbReference type="SUPFAM" id="SSF52540">
    <property type="entry name" value="P-loop containing nucleoside triphosphate hydrolases"/>
    <property type="match status" value="1"/>
</dbReference>
<dbReference type="PROSITE" id="PS51192">
    <property type="entry name" value="HELICASE_ATP_BIND_1"/>
    <property type="match status" value="1"/>
</dbReference>
<evidence type="ECO:0000256" key="8">
    <source>
        <dbReference type="PROSITE-ProRule" id="PRU00552"/>
    </source>
</evidence>
<comment type="subcellular location">
    <subcellularLocation>
        <location evidence="7">Cytoplasm</location>
    </subcellularLocation>
</comment>
<evidence type="ECO:0000256" key="5">
    <source>
        <dbReference type="ARBA" id="ARBA00022840"/>
    </source>
</evidence>
<accession>A0ABS8J0H9</accession>
<dbReference type="NCBIfam" id="NF003419">
    <property type="entry name" value="PRK04837.1"/>
    <property type="match status" value="1"/>
</dbReference>
<keyword evidence="4 7" id="KW-0347">Helicase</keyword>
<dbReference type="Gene3D" id="3.40.50.300">
    <property type="entry name" value="P-loop containing nucleotide triphosphate hydrolases"/>
    <property type="match status" value="2"/>
</dbReference>
<dbReference type="InterPro" id="IPR011545">
    <property type="entry name" value="DEAD/DEAH_box_helicase_dom"/>
</dbReference>
<name>A0ABS8J0H9_9GAMM</name>
<dbReference type="PANTHER" id="PTHR47959:SF10">
    <property type="entry name" value="ATP-DEPENDENT RNA HELICASE RHLB"/>
    <property type="match status" value="1"/>
</dbReference>
<dbReference type="InterPro" id="IPR023554">
    <property type="entry name" value="RNA_helicase_ATP-dep_RhlB"/>
</dbReference>
<keyword evidence="2 7" id="KW-0547">Nucleotide-binding</keyword>
<evidence type="ECO:0000256" key="7">
    <source>
        <dbReference type="HAMAP-Rule" id="MF_00661"/>
    </source>
</evidence>
<dbReference type="RefSeq" id="WP_230489499.1">
    <property type="nucleotide sequence ID" value="NZ_VOSO01000003.1"/>
</dbReference>
<dbReference type="InterPro" id="IPR027417">
    <property type="entry name" value="P-loop_NTPase"/>
</dbReference>
<feature type="domain" description="DEAD-box RNA helicase Q" evidence="12">
    <location>
        <begin position="9"/>
        <end position="37"/>
    </location>
</feature>
<gene>
    <name evidence="7 13" type="primary">rhlB</name>
    <name evidence="13" type="ORF">FUU20_00710</name>
</gene>
<keyword evidence="3 7" id="KW-0378">Hydrolase</keyword>
<dbReference type="PROSITE" id="PS51194">
    <property type="entry name" value="HELICASE_CTER"/>
    <property type="match status" value="1"/>
</dbReference>
<dbReference type="InterPro" id="IPR000629">
    <property type="entry name" value="RNA-helicase_DEAD-box_CS"/>
</dbReference>
<dbReference type="EMBL" id="VOSO01000003">
    <property type="protein sequence ID" value="MCC7657293.1"/>
    <property type="molecule type" value="Genomic_DNA"/>
</dbReference>
<sequence>MSKTHLTEQKFSDFALHPLVLEALEKKGFHNCTPIQALALPLTLSGRERQGQAQTGTGKTLAFLASTFHYLLTHPAKQDRQTNQPRALIMAPTRELAVQIHSDAEALSQSTGLKLGLAYGGDGYDKQLKVLESGVDILIGTTGRLIDYTKQNYVDLGAMQVVVLDEADRMYDLGFIKDIRWLFRRMPTADQRLNMLFSATLSYRVRELAFEQMNNAEYVEVEPEQKTGHRIKEELFYPSNEEKMRLLQTLIEEEWPDRAIIFANTKHRCEDIWGHLAADGHRVGLLTGDVAQKKRLRILDDFTKGNLDILVATDVAARGLHIPSVTHVFNYDLPDDCEDYVHRIGRTGRAGASGHSISLACEEYALNLPAIETYIDHSIPVSKYNSDALLTDLPAPKRLSRPRGGNGPRRNSAPRRGGAPRNNRKRPS</sequence>
<comment type="function">
    <text evidence="7">DEAD-box RNA helicase involved in RNA degradation. Has RNA-dependent ATPase activity and unwinds double-stranded RNA.</text>
</comment>
<feature type="domain" description="Helicase ATP-binding" evidence="10">
    <location>
        <begin position="40"/>
        <end position="219"/>
    </location>
</feature>
<dbReference type="Pfam" id="PF00270">
    <property type="entry name" value="DEAD"/>
    <property type="match status" value="1"/>
</dbReference>
<evidence type="ECO:0000259" key="11">
    <source>
        <dbReference type="PROSITE" id="PS51194"/>
    </source>
</evidence>
<evidence type="ECO:0000256" key="9">
    <source>
        <dbReference type="SAM" id="MobiDB-lite"/>
    </source>
</evidence>
<dbReference type="GO" id="GO:0016787">
    <property type="term" value="F:hydrolase activity"/>
    <property type="evidence" value="ECO:0007669"/>
    <property type="project" value="UniProtKB-KW"/>
</dbReference>
<dbReference type="PROSITE" id="PS00039">
    <property type="entry name" value="DEAD_ATP_HELICASE"/>
    <property type="match status" value="1"/>
</dbReference>
<proteinExistence type="inferred from homology"/>
<evidence type="ECO:0000256" key="6">
    <source>
        <dbReference type="ARBA" id="ARBA00022884"/>
    </source>
</evidence>
<dbReference type="CDD" id="cd00268">
    <property type="entry name" value="DEADc"/>
    <property type="match status" value="1"/>
</dbReference>
<organism evidence="13 14">
    <name type="scientific">Serratia montpellierensis</name>
    <dbReference type="NCBI Taxonomy" id="2598730"/>
    <lineage>
        <taxon>Bacteria</taxon>
        <taxon>Pseudomonadati</taxon>
        <taxon>Pseudomonadota</taxon>
        <taxon>Gammaproteobacteria</taxon>
        <taxon>Enterobacterales</taxon>
        <taxon>Yersiniaceae</taxon>
        <taxon>Serratia</taxon>
    </lineage>
</organism>
<feature type="domain" description="Helicase C-terminal" evidence="11">
    <location>
        <begin position="245"/>
        <end position="390"/>
    </location>
</feature>
<dbReference type="PANTHER" id="PTHR47959">
    <property type="entry name" value="ATP-DEPENDENT RNA HELICASE RHLE-RELATED"/>
    <property type="match status" value="1"/>
</dbReference>
<evidence type="ECO:0000256" key="1">
    <source>
        <dbReference type="ARBA" id="ARBA00022490"/>
    </source>
</evidence>
<dbReference type="Pfam" id="PF00271">
    <property type="entry name" value="Helicase_C"/>
    <property type="match status" value="1"/>
</dbReference>